<name>A0A7J7D6R3_TRIWF</name>
<dbReference type="EMBL" id="JAAARO010000009">
    <property type="protein sequence ID" value="KAF5741983.1"/>
    <property type="molecule type" value="Genomic_DNA"/>
</dbReference>
<dbReference type="InterPro" id="IPR011990">
    <property type="entry name" value="TPR-like_helical_dom_sf"/>
</dbReference>
<dbReference type="InterPro" id="IPR046960">
    <property type="entry name" value="PPR_At4g14850-like_plant"/>
</dbReference>
<dbReference type="PANTHER" id="PTHR47926:SF436">
    <property type="entry name" value="PENTATRICOPEPTIDE REPEAT-CONTAINING PROTEIN ELI1, CHLOROPLASTIC-LIKE ISOFORM X2"/>
    <property type="match status" value="1"/>
</dbReference>
<feature type="repeat" description="PPR" evidence="3">
    <location>
        <begin position="93"/>
        <end position="127"/>
    </location>
</feature>
<dbReference type="PANTHER" id="PTHR47926">
    <property type="entry name" value="PENTATRICOPEPTIDE REPEAT-CONTAINING PROTEIN"/>
    <property type="match status" value="1"/>
</dbReference>
<evidence type="ECO:0000313" key="4">
    <source>
        <dbReference type="EMBL" id="KAF5741983.1"/>
    </source>
</evidence>
<reference evidence="4 5" key="1">
    <citation type="journal article" date="2020" name="Nat. Commun.">
        <title>Genome of Tripterygium wilfordii and identification of cytochrome P450 involved in triptolide biosynthesis.</title>
        <authorList>
            <person name="Tu L."/>
            <person name="Su P."/>
            <person name="Zhang Z."/>
            <person name="Gao L."/>
            <person name="Wang J."/>
            <person name="Hu T."/>
            <person name="Zhou J."/>
            <person name="Zhang Y."/>
            <person name="Zhao Y."/>
            <person name="Liu Y."/>
            <person name="Song Y."/>
            <person name="Tong Y."/>
            <person name="Lu Y."/>
            <person name="Yang J."/>
            <person name="Xu C."/>
            <person name="Jia M."/>
            <person name="Peters R.J."/>
            <person name="Huang L."/>
            <person name="Gao W."/>
        </authorList>
    </citation>
    <scope>NUCLEOTIDE SEQUENCE [LARGE SCALE GENOMIC DNA]</scope>
    <source>
        <strain evidence="5">cv. XIE 37</strain>
        <tissue evidence="4">Leaf</tissue>
    </source>
</reference>
<feature type="repeat" description="PPR" evidence="3">
    <location>
        <begin position="332"/>
        <end position="366"/>
    </location>
</feature>
<dbReference type="AlphaFoldDB" id="A0A7J7D6R3"/>
<dbReference type="GO" id="GO:0003729">
    <property type="term" value="F:mRNA binding"/>
    <property type="evidence" value="ECO:0007669"/>
    <property type="project" value="UniProtKB-ARBA"/>
</dbReference>
<dbReference type="GO" id="GO:0009451">
    <property type="term" value="P:RNA modification"/>
    <property type="evidence" value="ECO:0007669"/>
    <property type="project" value="InterPro"/>
</dbReference>
<dbReference type="NCBIfam" id="TIGR00756">
    <property type="entry name" value="PPR"/>
    <property type="match status" value="5"/>
</dbReference>
<proteinExistence type="inferred from homology"/>
<comment type="caution">
    <text evidence="4">The sequence shown here is derived from an EMBL/GenBank/DDBJ whole genome shotgun (WGS) entry which is preliminary data.</text>
</comment>
<dbReference type="InterPro" id="IPR002885">
    <property type="entry name" value="PPR_rpt"/>
</dbReference>
<dbReference type="OrthoDB" id="1863268at2759"/>
<dbReference type="Pfam" id="PF20431">
    <property type="entry name" value="E_motif"/>
    <property type="match status" value="1"/>
</dbReference>
<dbReference type="Pfam" id="PF13041">
    <property type="entry name" value="PPR_2"/>
    <property type="match status" value="1"/>
</dbReference>
<gene>
    <name evidence="4" type="ORF">HS088_TW09G00022</name>
</gene>
<dbReference type="Gene3D" id="1.25.40.10">
    <property type="entry name" value="Tetratricopeptide repeat domain"/>
    <property type="match status" value="3"/>
</dbReference>
<organism evidence="4 5">
    <name type="scientific">Tripterygium wilfordii</name>
    <name type="common">Thunder God vine</name>
    <dbReference type="NCBI Taxonomy" id="458696"/>
    <lineage>
        <taxon>Eukaryota</taxon>
        <taxon>Viridiplantae</taxon>
        <taxon>Streptophyta</taxon>
        <taxon>Embryophyta</taxon>
        <taxon>Tracheophyta</taxon>
        <taxon>Spermatophyta</taxon>
        <taxon>Magnoliopsida</taxon>
        <taxon>eudicotyledons</taxon>
        <taxon>Gunneridae</taxon>
        <taxon>Pentapetalae</taxon>
        <taxon>rosids</taxon>
        <taxon>fabids</taxon>
        <taxon>Celastrales</taxon>
        <taxon>Celastraceae</taxon>
        <taxon>Tripterygium</taxon>
    </lineage>
</organism>
<evidence type="ECO:0000313" key="5">
    <source>
        <dbReference type="Proteomes" id="UP000593562"/>
    </source>
</evidence>
<dbReference type="InParanoid" id="A0A7J7D6R3"/>
<evidence type="ECO:0000256" key="3">
    <source>
        <dbReference type="PROSITE-ProRule" id="PRU00708"/>
    </source>
</evidence>
<dbReference type="Proteomes" id="UP000593562">
    <property type="component" value="Unassembled WGS sequence"/>
</dbReference>
<comment type="similarity">
    <text evidence="1">Belongs to the PPR family. PCMP-H subfamily.</text>
</comment>
<dbReference type="FunFam" id="1.25.40.10:FF:000348">
    <property type="entry name" value="Pentatricopeptide repeat-containing protein chloroplastic"/>
    <property type="match status" value="1"/>
</dbReference>
<dbReference type="FunFam" id="1.25.40.10:FF:000690">
    <property type="entry name" value="Pentatricopeptide repeat-containing protein"/>
    <property type="match status" value="1"/>
</dbReference>
<keyword evidence="2" id="KW-0677">Repeat</keyword>
<evidence type="ECO:0000256" key="2">
    <source>
        <dbReference type="ARBA" id="ARBA00022737"/>
    </source>
</evidence>
<accession>A0A7J7D6R3</accession>
<evidence type="ECO:0000256" key="1">
    <source>
        <dbReference type="ARBA" id="ARBA00006643"/>
    </source>
</evidence>
<keyword evidence="5" id="KW-1185">Reference proteome</keyword>
<dbReference type="InterPro" id="IPR046848">
    <property type="entry name" value="E_motif"/>
</dbReference>
<sequence length="563" mass="62635">MLALDQSLMGPLKKPPCFQMIQRTVATSKEITLLSKNCKTVHQLKQLHAHLLETNQPRNLFAIAPLLNAAATSNNASFFSYARWVFGRLCHRNTFIYNSMVRGYMQMNLPTDAVFCYLDMLNCGFEANNYTFPPLIKACKILVSSASCVKNSIGHVVHGHAVKFGFGCDPFVLSALIELYSSVHEIETARKLFDSSFERDVVVWTAMVDGYGKVGNVESARKLFEKMPERNTISWSAMMAAYSRDSNFNEVLCLFRRMQEVGTRPNESALVSVLTACAHLGTVTQGWWVHSYAKCYRLVSNPILATALVDMYSKCGYVDSACSVFDGIYDKDAGAWNAMISGVAMNGDARKSLELFNQMIASGTQPTETTFVALLTACTHARMVKEGVKLFEEMGSVYGVEPKLEHYACVVDLLARAGLVEEAEKFIEEKIGGFEGGDANVWGALLGACRIYGNVEFGNRVWKKLADMGIADYGTHLLSYNIYREAGWDTEAKRVRKLISEVGMKKKPGCSVIEVNGAVEEFLAGDFYHPQAPEIYKMLDSFSKLVNLEELLQFYTISLAKIS</sequence>
<protein>
    <submittedName>
        <fullName evidence="4">Pentatricopeptide repeat-containing protein</fullName>
    </submittedName>
</protein>
<feature type="repeat" description="PPR" evidence="3">
    <location>
        <begin position="200"/>
        <end position="234"/>
    </location>
</feature>
<dbReference type="PROSITE" id="PS51375">
    <property type="entry name" value="PPR"/>
    <property type="match status" value="3"/>
</dbReference>
<dbReference type="Pfam" id="PF01535">
    <property type="entry name" value="PPR"/>
    <property type="match status" value="5"/>
</dbReference>